<name>A0A8J3H4F0_9RHOB</name>
<evidence type="ECO:0000313" key="2">
    <source>
        <dbReference type="Proteomes" id="UP000611500"/>
    </source>
</evidence>
<reference evidence="1" key="2">
    <citation type="submission" date="2020-09" db="EMBL/GenBank/DDBJ databases">
        <authorList>
            <person name="Sun Q."/>
            <person name="Zhou Y."/>
        </authorList>
    </citation>
    <scope>NUCLEOTIDE SEQUENCE</scope>
    <source>
        <strain evidence="1">CGMCC 1.7081</strain>
    </source>
</reference>
<dbReference type="AlphaFoldDB" id="A0A8J3H4F0"/>
<keyword evidence="2" id="KW-1185">Reference proteome</keyword>
<protein>
    <recommendedName>
        <fullName evidence="3">DUF1127 domain-containing protein</fullName>
    </recommendedName>
</protein>
<proteinExistence type="predicted"/>
<dbReference type="Proteomes" id="UP000611500">
    <property type="component" value="Unassembled WGS sequence"/>
</dbReference>
<accession>A0A8J3H4F0</accession>
<reference evidence="1" key="1">
    <citation type="journal article" date="2014" name="Int. J. Syst. Evol. Microbiol.">
        <title>Complete genome sequence of Corynebacterium casei LMG S-19264T (=DSM 44701T), isolated from a smear-ripened cheese.</title>
        <authorList>
            <consortium name="US DOE Joint Genome Institute (JGI-PGF)"/>
            <person name="Walter F."/>
            <person name="Albersmeier A."/>
            <person name="Kalinowski J."/>
            <person name="Ruckert C."/>
        </authorList>
    </citation>
    <scope>NUCLEOTIDE SEQUENCE</scope>
    <source>
        <strain evidence="1">CGMCC 1.7081</strain>
    </source>
</reference>
<gene>
    <name evidence="1" type="ORF">GCM10010961_01090</name>
</gene>
<dbReference type="EMBL" id="BNAP01000001">
    <property type="protein sequence ID" value="GHG79282.1"/>
    <property type="molecule type" value="Genomic_DNA"/>
</dbReference>
<organism evidence="1 2">
    <name type="scientific">Pseudodonghicola xiamenensis</name>
    <dbReference type="NCBI Taxonomy" id="337702"/>
    <lineage>
        <taxon>Bacteria</taxon>
        <taxon>Pseudomonadati</taxon>
        <taxon>Pseudomonadota</taxon>
        <taxon>Alphaproteobacteria</taxon>
        <taxon>Rhodobacterales</taxon>
        <taxon>Paracoccaceae</taxon>
        <taxon>Pseudodonghicola</taxon>
    </lineage>
</organism>
<evidence type="ECO:0008006" key="3">
    <source>
        <dbReference type="Google" id="ProtNLM"/>
    </source>
</evidence>
<dbReference type="RefSeq" id="WP_035365877.1">
    <property type="nucleotide sequence ID" value="NZ_BNAP01000001.1"/>
</dbReference>
<evidence type="ECO:0000313" key="1">
    <source>
        <dbReference type="EMBL" id="GHG79282.1"/>
    </source>
</evidence>
<sequence length="74" mass="8438">MATVVFLPPQDRAASRRPGAAAELLHGLKLWRHRWALRRMLRDDLLPQPDSVLQDAGWRRAAALVEAAKPFWRG</sequence>
<comment type="caution">
    <text evidence="1">The sequence shown here is derived from an EMBL/GenBank/DDBJ whole genome shotgun (WGS) entry which is preliminary data.</text>
</comment>